<evidence type="ECO:0000259" key="19">
    <source>
        <dbReference type="PROSITE" id="PS50835"/>
    </source>
</evidence>
<comment type="caution">
    <text evidence="20">The sequence shown here is derived from an EMBL/GenBank/DDBJ whole genome shotgun (WGS) entry which is preliminary data.</text>
</comment>
<evidence type="ECO:0000256" key="7">
    <source>
        <dbReference type="ARBA" id="ARBA00022859"/>
    </source>
</evidence>
<evidence type="ECO:0000256" key="6">
    <source>
        <dbReference type="ARBA" id="ARBA00022753"/>
    </source>
</evidence>
<comment type="subunit">
    <text evidence="16">Heterodimer with B2M (beta-2-microglobulin). Interacts with saposin C.</text>
</comment>
<dbReference type="Pfam" id="PF07654">
    <property type="entry name" value="C1-set"/>
    <property type="match status" value="3"/>
</dbReference>
<protein>
    <recommendedName>
        <fullName evidence="19">Ig-like domain-containing protein</fullName>
    </recommendedName>
</protein>
<evidence type="ECO:0000256" key="10">
    <source>
        <dbReference type="ARBA" id="ARBA00023136"/>
    </source>
</evidence>
<name>A0A5E4CCA0_MARMO</name>
<feature type="transmembrane region" description="Helical" evidence="17">
    <location>
        <begin position="588"/>
        <end position="611"/>
    </location>
</feature>
<dbReference type="InterPro" id="IPR011161">
    <property type="entry name" value="MHC_I-like_Ag-recog"/>
</dbReference>
<dbReference type="InterPro" id="IPR050208">
    <property type="entry name" value="MHC_class-I_related"/>
</dbReference>
<keyword evidence="14" id="KW-0393">Immunoglobulin domain</keyword>
<comment type="subcellular location">
    <subcellularLocation>
        <location evidence="1">Cell membrane</location>
        <topology evidence="1">Single-pass type I membrane protein</topology>
    </subcellularLocation>
    <subcellularLocation>
        <location evidence="2">Endosome membrane</location>
    </subcellularLocation>
    <subcellularLocation>
        <location evidence="3">Lysosome membrane</location>
    </subcellularLocation>
</comment>
<evidence type="ECO:0000256" key="12">
    <source>
        <dbReference type="ARBA" id="ARBA00023180"/>
    </source>
</evidence>
<dbReference type="GO" id="GO:0010008">
    <property type="term" value="C:endosome membrane"/>
    <property type="evidence" value="ECO:0007669"/>
    <property type="project" value="UniProtKB-SubCell"/>
</dbReference>
<feature type="transmembrane region" description="Helical" evidence="17">
    <location>
        <begin position="749"/>
        <end position="772"/>
    </location>
</feature>
<keyword evidence="6" id="KW-0967">Endosome</keyword>
<evidence type="ECO:0000256" key="13">
    <source>
        <dbReference type="ARBA" id="ARBA00023228"/>
    </source>
</evidence>
<keyword evidence="11" id="KW-1015">Disulfide bond</keyword>
<dbReference type="AlphaFoldDB" id="A0A5E4CCA0"/>
<evidence type="ECO:0000256" key="18">
    <source>
        <dbReference type="SAM" id="SignalP"/>
    </source>
</evidence>
<evidence type="ECO:0000256" key="14">
    <source>
        <dbReference type="ARBA" id="ARBA00023319"/>
    </source>
</evidence>
<dbReference type="InterPro" id="IPR036179">
    <property type="entry name" value="Ig-like_dom_sf"/>
</dbReference>
<dbReference type="InterPro" id="IPR037055">
    <property type="entry name" value="MHC_I-like_Ag-recog_sf"/>
</dbReference>
<evidence type="ECO:0000256" key="5">
    <source>
        <dbReference type="ARBA" id="ARBA00022692"/>
    </source>
</evidence>
<evidence type="ECO:0000313" key="20">
    <source>
        <dbReference type="EMBL" id="VTJ78970.1"/>
    </source>
</evidence>
<dbReference type="PANTHER" id="PTHR16675:SF130">
    <property type="entry name" value="T-CELL SURFACE GLYCOPROTEIN CD1B"/>
    <property type="match status" value="1"/>
</dbReference>
<keyword evidence="12" id="KW-0325">Glycoprotein</keyword>
<evidence type="ECO:0000256" key="15">
    <source>
        <dbReference type="ARBA" id="ARBA00037203"/>
    </source>
</evidence>
<evidence type="ECO:0000313" key="21">
    <source>
        <dbReference type="Proteomes" id="UP000335636"/>
    </source>
</evidence>
<evidence type="ECO:0000256" key="3">
    <source>
        <dbReference type="ARBA" id="ARBA00004656"/>
    </source>
</evidence>
<evidence type="ECO:0000256" key="2">
    <source>
        <dbReference type="ARBA" id="ARBA00004608"/>
    </source>
</evidence>
<gene>
    <name evidence="20" type="ORF">MONAX_5E013917</name>
</gene>
<keyword evidence="21" id="KW-1185">Reference proteome</keyword>
<dbReference type="FunFam" id="2.60.40.10:FF:000254">
    <property type="entry name" value="Antigen-presenting glycoprotein CD1d1"/>
    <property type="match status" value="3"/>
</dbReference>
<dbReference type="GO" id="GO:0032753">
    <property type="term" value="P:positive regulation of interleukin-4 production"/>
    <property type="evidence" value="ECO:0007669"/>
    <property type="project" value="UniProtKB-ARBA"/>
</dbReference>
<evidence type="ECO:0000256" key="8">
    <source>
        <dbReference type="ARBA" id="ARBA00022989"/>
    </source>
</evidence>
<feature type="domain" description="Ig-like" evidence="19">
    <location>
        <begin position="185"/>
        <end position="285"/>
    </location>
</feature>
<dbReference type="Proteomes" id="UP000335636">
    <property type="component" value="Unassembled WGS sequence"/>
</dbReference>
<dbReference type="GO" id="GO:0048007">
    <property type="term" value="P:antigen processing and presentation, exogenous lipid antigen via MHC class Ib"/>
    <property type="evidence" value="ECO:0007669"/>
    <property type="project" value="TreeGrafter"/>
</dbReference>
<reference evidence="20" key="1">
    <citation type="submission" date="2019-04" db="EMBL/GenBank/DDBJ databases">
        <authorList>
            <person name="Alioto T."/>
            <person name="Alioto T."/>
        </authorList>
    </citation>
    <scope>NUCLEOTIDE SEQUENCE [LARGE SCALE GENOMIC DNA]</scope>
</reference>
<proteinExistence type="predicted"/>
<dbReference type="GO" id="GO:0071723">
    <property type="term" value="F:lipopeptide binding"/>
    <property type="evidence" value="ECO:0007669"/>
    <property type="project" value="TreeGrafter"/>
</dbReference>
<dbReference type="GO" id="GO:0048006">
    <property type="term" value="P:antigen processing and presentation, endogenous lipid antigen via MHC class Ib"/>
    <property type="evidence" value="ECO:0007669"/>
    <property type="project" value="TreeGrafter"/>
</dbReference>
<dbReference type="GO" id="GO:0002250">
    <property type="term" value="P:adaptive immune response"/>
    <property type="evidence" value="ECO:0007669"/>
    <property type="project" value="UniProtKB-KW"/>
</dbReference>
<dbReference type="SUPFAM" id="SSF48726">
    <property type="entry name" value="Immunoglobulin"/>
    <property type="match status" value="3"/>
</dbReference>
<feature type="domain" description="Ig-like" evidence="19">
    <location>
        <begin position="632"/>
        <end position="732"/>
    </location>
</feature>
<keyword evidence="10 17" id="KW-0472">Membrane</keyword>
<dbReference type="InterPro" id="IPR003597">
    <property type="entry name" value="Ig_C1-set"/>
</dbReference>
<dbReference type="GO" id="GO:0001916">
    <property type="term" value="P:positive regulation of T cell mediated cytotoxicity"/>
    <property type="evidence" value="ECO:0007669"/>
    <property type="project" value="TreeGrafter"/>
</dbReference>
<keyword evidence="4" id="KW-1003">Cell membrane</keyword>
<dbReference type="GO" id="GO:0051135">
    <property type="term" value="P:positive regulation of NK T cell activation"/>
    <property type="evidence" value="ECO:0007669"/>
    <property type="project" value="UniProtKB-ARBA"/>
</dbReference>
<evidence type="ECO:0000256" key="11">
    <source>
        <dbReference type="ARBA" id="ARBA00023157"/>
    </source>
</evidence>
<dbReference type="InterPro" id="IPR013783">
    <property type="entry name" value="Ig-like_fold"/>
</dbReference>
<keyword evidence="7" id="KW-0391">Immunity</keyword>
<dbReference type="PANTHER" id="PTHR16675">
    <property type="entry name" value="MHC CLASS I-RELATED"/>
    <property type="match status" value="1"/>
</dbReference>
<keyword evidence="18" id="KW-0732">Signal</keyword>
<dbReference type="Gene3D" id="3.30.500.10">
    <property type="entry name" value="MHC class I-like antigen recognition-like"/>
    <property type="match status" value="2"/>
</dbReference>
<accession>A0A5E4CCA0</accession>
<evidence type="ECO:0000256" key="1">
    <source>
        <dbReference type="ARBA" id="ARBA00004251"/>
    </source>
</evidence>
<dbReference type="GO" id="GO:0009897">
    <property type="term" value="C:external side of plasma membrane"/>
    <property type="evidence" value="ECO:0007669"/>
    <property type="project" value="TreeGrafter"/>
</dbReference>
<evidence type="ECO:0000256" key="16">
    <source>
        <dbReference type="ARBA" id="ARBA00038793"/>
    </source>
</evidence>
<dbReference type="EMBL" id="CABDUW010001140">
    <property type="protein sequence ID" value="VTJ78970.1"/>
    <property type="molecule type" value="Genomic_DNA"/>
</dbReference>
<dbReference type="GO" id="GO:0030884">
    <property type="term" value="F:exogenous lipid antigen binding"/>
    <property type="evidence" value="ECO:0007669"/>
    <property type="project" value="TreeGrafter"/>
</dbReference>
<dbReference type="InterPro" id="IPR007110">
    <property type="entry name" value="Ig-like_dom"/>
</dbReference>
<feature type="chain" id="PRO_5023023607" description="Ig-like domain-containing protein" evidence="18">
    <location>
        <begin position="20"/>
        <end position="775"/>
    </location>
</feature>
<comment type="function">
    <text evidence="15">Antigen-presenting protein that binds self and non-self lipid and glycolipid antigens and presents them to T-cell receptors on natural killer T-cells.</text>
</comment>
<dbReference type="Pfam" id="PF16497">
    <property type="entry name" value="MHC_I_3"/>
    <property type="match status" value="2"/>
</dbReference>
<evidence type="ECO:0000256" key="17">
    <source>
        <dbReference type="SAM" id="Phobius"/>
    </source>
</evidence>
<keyword evidence="8 17" id="KW-1133">Transmembrane helix</keyword>
<dbReference type="Gene3D" id="2.60.40.10">
    <property type="entry name" value="Immunoglobulins"/>
    <property type="match status" value="3"/>
</dbReference>
<dbReference type="PROSITE" id="PS50835">
    <property type="entry name" value="IG_LIKE"/>
    <property type="match status" value="3"/>
</dbReference>
<dbReference type="GO" id="GO:0005765">
    <property type="term" value="C:lysosomal membrane"/>
    <property type="evidence" value="ECO:0007669"/>
    <property type="project" value="UniProtKB-SubCell"/>
</dbReference>
<dbReference type="GO" id="GO:0030883">
    <property type="term" value="F:endogenous lipid antigen binding"/>
    <property type="evidence" value="ECO:0007669"/>
    <property type="project" value="TreeGrafter"/>
</dbReference>
<dbReference type="GO" id="GO:0032743">
    <property type="term" value="P:positive regulation of interleukin-2 production"/>
    <property type="evidence" value="ECO:0007669"/>
    <property type="project" value="UniProtKB-ARBA"/>
</dbReference>
<feature type="domain" description="Ig-like" evidence="19">
    <location>
        <begin position="471"/>
        <end position="571"/>
    </location>
</feature>
<dbReference type="GO" id="GO:0005615">
    <property type="term" value="C:extracellular space"/>
    <property type="evidence" value="ECO:0007669"/>
    <property type="project" value="TreeGrafter"/>
</dbReference>
<dbReference type="SUPFAM" id="SSF54452">
    <property type="entry name" value="MHC antigen-recognition domain"/>
    <property type="match status" value="3"/>
</dbReference>
<keyword evidence="5 17" id="KW-0812">Transmembrane</keyword>
<organism evidence="20 21">
    <name type="scientific">Marmota monax</name>
    <name type="common">Woodchuck</name>
    <dbReference type="NCBI Taxonomy" id="9995"/>
    <lineage>
        <taxon>Eukaryota</taxon>
        <taxon>Metazoa</taxon>
        <taxon>Chordata</taxon>
        <taxon>Craniata</taxon>
        <taxon>Vertebrata</taxon>
        <taxon>Euteleostomi</taxon>
        <taxon>Mammalia</taxon>
        <taxon>Eutheria</taxon>
        <taxon>Euarchontoglires</taxon>
        <taxon>Glires</taxon>
        <taxon>Rodentia</taxon>
        <taxon>Sciuromorpha</taxon>
        <taxon>Sciuridae</taxon>
        <taxon>Xerinae</taxon>
        <taxon>Marmotini</taxon>
        <taxon>Marmota</taxon>
    </lineage>
</organism>
<dbReference type="FunFam" id="3.30.500.10:FF:000002">
    <property type="entry name" value="Antigen-presenting glycoprotein CD1d1"/>
    <property type="match status" value="2"/>
</dbReference>
<dbReference type="CDD" id="cd21029">
    <property type="entry name" value="IgC1_CD1"/>
    <property type="match status" value="3"/>
</dbReference>
<evidence type="ECO:0000256" key="9">
    <source>
        <dbReference type="ARBA" id="ARBA00023130"/>
    </source>
</evidence>
<evidence type="ECO:0000256" key="4">
    <source>
        <dbReference type="ARBA" id="ARBA00022475"/>
    </source>
</evidence>
<dbReference type="SMART" id="SM00407">
    <property type="entry name" value="IGc1"/>
    <property type="match status" value="3"/>
</dbReference>
<keyword evidence="13" id="KW-0458">Lysosome</keyword>
<sequence length="775" mass="86064">MLLLYLPSLALLLPGSDNAHVVQEQISFHLIQISSFANQSWAKHQGSGWLDELQIHGWKSESGTIIFLHTWSKGNFSNKEFVFLELLFREYFIGLTQQIQTHASQFHFEYPFEIQASAGCELHSPESPESFFQAAFEGSDFLSFQNISWVPAPEGGSRAKKICDLLNRYEGIKEIVYNLTRNTCPRFLLGLLDAGKRELQRRVRPEAWLSSGLTVEPGPLLLVCHVSGFYPKPIWVMWMRGEQEQVGTKQDDILPNADGTWYLRVILEVAAEEASGLSCRVRHSSLGGQDMILYWAVLYPGGDNQGASQGPTSFHLIQISSFVNSTWIQYHGSGWLDGLQIHGWNSVTDTAIFLKPWSKGNFSDVEISDLVELFRVYTFAFIREMRAHVHEFQLEYPFEIQGIAGCELHSGGAILSFLRGALGGLDFVSFRNSSCVPAPEGGSRAQLVCALLRPYGDIFHIVKKLLYETCPRFLLGVLEAGKADLQRQVKPEAWLSSGPSPGPGRLLLVCHVSGFYPKPVWVMWMRGDQEQQGTQRGDILPNGDGTWHLQATLDVAAGEAAGLACRVKHSSLGGQDLVLHWGGGSVSIAVIILMVMVLCLVVSLGLALWFWRHRPYGDIFHIVKKLLYETCPRFLLGVLEAGKADLQRQVKPEAWLSSGPSPGPGRLLLVCHVSGFYPKPVWVMWMRGDQEQQGTQRGDILPNGDGTWHLQATLDVAAGEAAGLACRVKHSSLGGQDLVLHWGGGSVSIAVIILMVMVLCLVVSLGLALWFWRHR</sequence>
<feature type="signal peptide" evidence="18">
    <location>
        <begin position="1"/>
        <end position="19"/>
    </location>
</feature>
<dbReference type="InterPro" id="IPR011162">
    <property type="entry name" value="MHC_I/II-like_Ag-recog"/>
</dbReference>
<keyword evidence="9" id="KW-1064">Adaptive immunity</keyword>